<keyword evidence="2" id="KW-1185">Reference proteome</keyword>
<comment type="caution">
    <text evidence="1">The sequence shown here is derived from an EMBL/GenBank/DDBJ whole genome shotgun (WGS) entry which is preliminary data.</text>
</comment>
<dbReference type="EMBL" id="JAFNEN010000106">
    <property type="protein sequence ID" value="KAG8194223.1"/>
    <property type="molecule type" value="Genomic_DNA"/>
</dbReference>
<name>A0AAV6VF12_9ARAC</name>
<reference evidence="1 2" key="1">
    <citation type="journal article" date="2022" name="Nat. Ecol. Evol.">
        <title>A masculinizing supergene underlies an exaggerated male reproductive morph in a spider.</title>
        <authorList>
            <person name="Hendrickx F."/>
            <person name="De Corte Z."/>
            <person name="Sonet G."/>
            <person name="Van Belleghem S.M."/>
            <person name="Kostlbacher S."/>
            <person name="Vangestel C."/>
        </authorList>
    </citation>
    <scope>NUCLEOTIDE SEQUENCE [LARGE SCALE GENOMIC DNA]</scope>
    <source>
        <strain evidence="1">W744_W776</strain>
    </source>
</reference>
<sequence>MPHPLPSHNDATPLRNLVLTDPLTNKSLLPFDQMARFGHDEKDTPPGQRQVSGQTCQFGLRIPWTSKETKKVMVLGLA</sequence>
<gene>
    <name evidence="1" type="ORF">JTE90_024555</name>
</gene>
<protein>
    <submittedName>
        <fullName evidence="1">Uncharacterized protein</fullName>
    </submittedName>
</protein>
<proteinExistence type="predicted"/>
<dbReference type="AlphaFoldDB" id="A0AAV6VF12"/>
<dbReference type="Proteomes" id="UP000827092">
    <property type="component" value="Unassembled WGS sequence"/>
</dbReference>
<organism evidence="1 2">
    <name type="scientific">Oedothorax gibbosus</name>
    <dbReference type="NCBI Taxonomy" id="931172"/>
    <lineage>
        <taxon>Eukaryota</taxon>
        <taxon>Metazoa</taxon>
        <taxon>Ecdysozoa</taxon>
        <taxon>Arthropoda</taxon>
        <taxon>Chelicerata</taxon>
        <taxon>Arachnida</taxon>
        <taxon>Araneae</taxon>
        <taxon>Araneomorphae</taxon>
        <taxon>Entelegynae</taxon>
        <taxon>Araneoidea</taxon>
        <taxon>Linyphiidae</taxon>
        <taxon>Erigoninae</taxon>
        <taxon>Oedothorax</taxon>
    </lineage>
</organism>
<evidence type="ECO:0000313" key="2">
    <source>
        <dbReference type="Proteomes" id="UP000827092"/>
    </source>
</evidence>
<evidence type="ECO:0000313" key="1">
    <source>
        <dbReference type="EMBL" id="KAG8194223.1"/>
    </source>
</evidence>
<accession>A0AAV6VF12</accession>